<proteinExistence type="predicted"/>
<evidence type="ECO:0000313" key="1">
    <source>
        <dbReference type="EMBL" id="NIA72526.1"/>
    </source>
</evidence>
<accession>A0A967KIQ0</accession>
<dbReference type="Proteomes" id="UP000761264">
    <property type="component" value="Unassembled WGS sequence"/>
</dbReference>
<gene>
    <name evidence="1" type="ORF">HBA54_28455</name>
</gene>
<comment type="caution">
    <text evidence="1">The sequence shown here is derived from an EMBL/GenBank/DDBJ whole genome shotgun (WGS) entry which is preliminary data.</text>
</comment>
<protein>
    <submittedName>
        <fullName evidence="1">Uncharacterized protein</fullName>
    </submittedName>
</protein>
<reference evidence="1" key="1">
    <citation type="submission" date="2020-03" db="EMBL/GenBank/DDBJ databases">
        <title>Genome of Pelagibius litoralis DSM 21314T.</title>
        <authorList>
            <person name="Wang G."/>
        </authorList>
    </citation>
    <scope>NUCLEOTIDE SEQUENCE</scope>
    <source>
        <strain evidence="1">DSM 21314</strain>
    </source>
</reference>
<name>A0A967KIQ0_9PROT</name>
<dbReference type="RefSeq" id="WP_167232087.1">
    <property type="nucleotide sequence ID" value="NZ_JAAQPH010000052.1"/>
</dbReference>
<keyword evidence="2" id="KW-1185">Reference proteome</keyword>
<evidence type="ECO:0000313" key="2">
    <source>
        <dbReference type="Proteomes" id="UP000761264"/>
    </source>
</evidence>
<sequence>MQAIVVFHDKGAGFWPWLFGRRGFRHCFLALNDGRAWMVVDPRSNGTEILAEVAADYDLTAFYRLQGFTVMEAEVRAAAGRFPVWFFTCVEAVKRALGLRGWWIWTPYQLFRCLEKAHGK</sequence>
<organism evidence="1 2">
    <name type="scientific">Pelagibius litoralis</name>
    <dbReference type="NCBI Taxonomy" id="374515"/>
    <lineage>
        <taxon>Bacteria</taxon>
        <taxon>Pseudomonadati</taxon>
        <taxon>Pseudomonadota</taxon>
        <taxon>Alphaproteobacteria</taxon>
        <taxon>Rhodospirillales</taxon>
        <taxon>Rhodovibrionaceae</taxon>
        <taxon>Pelagibius</taxon>
    </lineage>
</organism>
<dbReference type="EMBL" id="JAAQPH010000052">
    <property type="protein sequence ID" value="NIA72526.1"/>
    <property type="molecule type" value="Genomic_DNA"/>
</dbReference>
<dbReference type="AlphaFoldDB" id="A0A967KIQ0"/>